<dbReference type="Proteomes" id="UP000032233">
    <property type="component" value="Unassembled WGS sequence"/>
</dbReference>
<dbReference type="AlphaFoldDB" id="A0A0D2JRT3"/>
<protein>
    <submittedName>
        <fullName evidence="1">Pyridoxamine 5'-phosphate oxidase</fullName>
    </submittedName>
</protein>
<dbReference type="InParanoid" id="A0A0D2JRT3"/>
<evidence type="ECO:0000313" key="1">
    <source>
        <dbReference type="EMBL" id="KIX12225.1"/>
    </source>
</evidence>
<comment type="caution">
    <text evidence="1">The sequence shown here is derived from an EMBL/GenBank/DDBJ whole genome shotgun (WGS) entry which is preliminary data.</text>
</comment>
<dbReference type="Pfam" id="PF12900">
    <property type="entry name" value="Pyridox_ox_2"/>
    <property type="match status" value="1"/>
</dbReference>
<dbReference type="PANTHER" id="PTHR34071:SF2">
    <property type="entry name" value="FLAVIN-NUCLEOTIDE-BINDING PROTEIN"/>
    <property type="match status" value="1"/>
</dbReference>
<reference evidence="1 2" key="1">
    <citation type="submission" date="2013-11" db="EMBL/GenBank/DDBJ databases">
        <title>Metagenomic analysis of a methanogenic consortium involved in long chain n-alkane degradation.</title>
        <authorList>
            <person name="Davidova I.A."/>
            <person name="Callaghan A.V."/>
            <person name="Wawrik B."/>
            <person name="Pruitt S."/>
            <person name="Marks C."/>
            <person name="Duncan K.E."/>
            <person name="Suflita J.M."/>
        </authorList>
    </citation>
    <scope>NUCLEOTIDE SEQUENCE [LARGE SCALE GENOMIC DNA]</scope>
    <source>
        <strain evidence="1 2">SPR</strain>
    </source>
</reference>
<dbReference type="Gene3D" id="2.30.110.10">
    <property type="entry name" value="Electron Transport, Fmn-binding Protein, Chain A"/>
    <property type="match status" value="1"/>
</dbReference>
<evidence type="ECO:0000313" key="2">
    <source>
        <dbReference type="Proteomes" id="UP000032233"/>
    </source>
</evidence>
<proteinExistence type="predicted"/>
<name>A0A0D2JRT3_9BACT</name>
<keyword evidence="2" id="KW-1185">Reference proteome</keyword>
<organism evidence="1 2">
    <name type="scientific">Dethiosulfatarculus sandiegensis</name>
    <dbReference type="NCBI Taxonomy" id="1429043"/>
    <lineage>
        <taxon>Bacteria</taxon>
        <taxon>Pseudomonadati</taxon>
        <taxon>Thermodesulfobacteriota</taxon>
        <taxon>Desulfarculia</taxon>
        <taxon>Desulfarculales</taxon>
        <taxon>Desulfarculaceae</taxon>
        <taxon>Dethiosulfatarculus</taxon>
    </lineage>
</organism>
<dbReference type="InterPro" id="IPR012349">
    <property type="entry name" value="Split_barrel_FMN-bd"/>
</dbReference>
<dbReference type="SUPFAM" id="SSF50475">
    <property type="entry name" value="FMN-binding split barrel"/>
    <property type="match status" value="1"/>
</dbReference>
<gene>
    <name evidence="1" type="ORF">X474_20920</name>
</gene>
<dbReference type="PANTHER" id="PTHR34071">
    <property type="entry name" value="5-NITROIMIDAZOLE ANTIBIOTICS RESISTANCE PROTEIN, NIMA-FAMILY-RELATED PROTEIN-RELATED"/>
    <property type="match status" value="1"/>
</dbReference>
<dbReference type="InterPro" id="IPR024747">
    <property type="entry name" value="Pyridox_Oxase-rel"/>
</dbReference>
<sequence>MRHKERQITDKQELWQMLQKASHLRLALCDQGKPYIVAMNYGLDQESDSLYLHCALKGRKMDILAQNNHVCFQVEEVAELIDGGKRACKWSMRYKSLVGFGLARVLTDPDEKQKGLSVIMAHYTEDSVEIDRKVVESTAVLKVQITEMTGKMSKQR</sequence>
<dbReference type="EMBL" id="AZAC01000034">
    <property type="protein sequence ID" value="KIX12225.1"/>
    <property type="molecule type" value="Genomic_DNA"/>
</dbReference>
<accession>A0A0D2JRT3</accession>
<dbReference type="STRING" id="1429043.X474_20920"/>